<evidence type="ECO:0000256" key="3">
    <source>
        <dbReference type="ARBA" id="ARBA00022840"/>
    </source>
</evidence>
<keyword evidence="1" id="KW-0547">Nucleotide-binding</keyword>
<reference evidence="6" key="1">
    <citation type="journal article" date="2018" name="Nat. Microbiol.">
        <title>Leveraging single-cell genomics to expand the fungal tree of life.</title>
        <authorList>
            <person name="Ahrendt S.R."/>
            <person name="Quandt C.A."/>
            <person name="Ciobanu D."/>
            <person name="Clum A."/>
            <person name="Salamov A."/>
            <person name="Andreopoulos B."/>
            <person name="Cheng J.F."/>
            <person name="Woyke T."/>
            <person name="Pelin A."/>
            <person name="Henrissat B."/>
            <person name="Reynolds N.K."/>
            <person name="Benny G.L."/>
            <person name="Smith M.E."/>
            <person name="James T.Y."/>
            <person name="Grigoriev I.V."/>
        </authorList>
    </citation>
    <scope>NUCLEOTIDE SEQUENCE [LARGE SCALE GENOMIC DNA]</scope>
    <source>
        <strain evidence="6">ATCC 52028</strain>
    </source>
</reference>
<dbReference type="SUPFAM" id="SSF52540">
    <property type="entry name" value="P-loop containing nucleoside triphosphate hydrolases"/>
    <property type="match status" value="2"/>
</dbReference>
<dbReference type="InterPro" id="IPR038718">
    <property type="entry name" value="SNF2-like_sf"/>
</dbReference>
<dbReference type="PANTHER" id="PTHR45626">
    <property type="entry name" value="TRANSCRIPTION TERMINATION FACTOR 2-RELATED"/>
    <property type="match status" value="1"/>
</dbReference>
<protein>
    <recommendedName>
        <fullName evidence="4">Helicase C-terminal domain-containing protein</fullName>
    </recommendedName>
</protein>
<dbReference type="GO" id="GO:0005524">
    <property type="term" value="F:ATP binding"/>
    <property type="evidence" value="ECO:0007669"/>
    <property type="project" value="UniProtKB-KW"/>
</dbReference>
<dbReference type="AlphaFoldDB" id="A0A4P9X1A3"/>
<dbReference type="InterPro" id="IPR000330">
    <property type="entry name" value="SNF2_N"/>
</dbReference>
<dbReference type="InterPro" id="IPR027417">
    <property type="entry name" value="P-loop_NTPase"/>
</dbReference>
<evidence type="ECO:0000313" key="6">
    <source>
        <dbReference type="Proteomes" id="UP000274922"/>
    </source>
</evidence>
<dbReference type="InterPro" id="IPR049730">
    <property type="entry name" value="SNF2/RAD54-like_C"/>
</dbReference>
<evidence type="ECO:0000259" key="4">
    <source>
        <dbReference type="PROSITE" id="PS51194"/>
    </source>
</evidence>
<dbReference type="Pfam" id="PF00176">
    <property type="entry name" value="SNF2-rel_dom"/>
    <property type="match status" value="1"/>
</dbReference>
<dbReference type="OrthoDB" id="448448at2759"/>
<dbReference type="STRING" id="1555241.A0A4P9X1A3"/>
<dbReference type="GO" id="GO:0008094">
    <property type="term" value="F:ATP-dependent activity, acting on DNA"/>
    <property type="evidence" value="ECO:0007669"/>
    <property type="project" value="TreeGrafter"/>
</dbReference>
<evidence type="ECO:0000256" key="2">
    <source>
        <dbReference type="ARBA" id="ARBA00022801"/>
    </source>
</evidence>
<dbReference type="Gene3D" id="3.40.50.300">
    <property type="entry name" value="P-loop containing nucleotide triphosphate hydrolases"/>
    <property type="match status" value="1"/>
</dbReference>
<dbReference type="InterPro" id="IPR001650">
    <property type="entry name" value="Helicase_C-like"/>
</dbReference>
<sequence>MPALYAVTWGRVILDEAHMIRETQTHAYHAICALDAQRRWACTGTPVVNRLDDVYALVRFLQLRPWSSWTFWKTWLTQPMATPVDDPRRAGHRQTALQLLQRLMAPLLIRRYKHDRRADGQPIVVLPEKIVEVRYLEMQADEREVYETLMRQSSRALRHLRLAGHATYPHVFALLMRLRQCCDHLRLVRFRELKARRSAKIDALLALLASARRDAPDGRMVVFSQWTRMLHVCRAALAAHGFHGLLLDGRMSAAARERTLRQFPPRPFCVLLASLRAVGVGVNLTAAASAVLLDPWWNESTEQQAIDRIHRVGQTRPVRVWRFIVRDSVEEKLLAIQKRKAALAVS</sequence>
<evidence type="ECO:0000313" key="5">
    <source>
        <dbReference type="EMBL" id="RKO98588.1"/>
    </source>
</evidence>
<dbReference type="EMBL" id="ML014397">
    <property type="protein sequence ID" value="RKO98588.1"/>
    <property type="molecule type" value="Genomic_DNA"/>
</dbReference>
<dbReference type="Gene3D" id="3.40.50.10810">
    <property type="entry name" value="Tandem AAA-ATPase domain"/>
    <property type="match status" value="1"/>
</dbReference>
<dbReference type="CDD" id="cd18793">
    <property type="entry name" value="SF2_C_SNF"/>
    <property type="match status" value="1"/>
</dbReference>
<organism evidence="5 6">
    <name type="scientific">Caulochytrium protostelioides</name>
    <dbReference type="NCBI Taxonomy" id="1555241"/>
    <lineage>
        <taxon>Eukaryota</taxon>
        <taxon>Fungi</taxon>
        <taxon>Fungi incertae sedis</taxon>
        <taxon>Chytridiomycota</taxon>
        <taxon>Chytridiomycota incertae sedis</taxon>
        <taxon>Chytridiomycetes</taxon>
        <taxon>Caulochytriales</taxon>
        <taxon>Caulochytriaceae</taxon>
        <taxon>Caulochytrium</taxon>
    </lineage>
</organism>
<dbReference type="Proteomes" id="UP000274922">
    <property type="component" value="Unassembled WGS sequence"/>
</dbReference>
<evidence type="ECO:0000256" key="1">
    <source>
        <dbReference type="ARBA" id="ARBA00022741"/>
    </source>
</evidence>
<dbReference type="SMART" id="SM00490">
    <property type="entry name" value="HELICc"/>
    <property type="match status" value="1"/>
</dbReference>
<name>A0A4P9X1A3_9FUNG</name>
<keyword evidence="3" id="KW-0067">ATP-binding</keyword>
<dbReference type="PROSITE" id="PS51194">
    <property type="entry name" value="HELICASE_CTER"/>
    <property type="match status" value="1"/>
</dbReference>
<keyword evidence="2" id="KW-0378">Hydrolase</keyword>
<proteinExistence type="predicted"/>
<feature type="domain" description="Helicase C-terminal" evidence="4">
    <location>
        <begin position="200"/>
        <end position="346"/>
    </location>
</feature>
<dbReference type="GO" id="GO:0016787">
    <property type="term" value="F:hydrolase activity"/>
    <property type="evidence" value="ECO:0007669"/>
    <property type="project" value="UniProtKB-KW"/>
</dbReference>
<dbReference type="InterPro" id="IPR050628">
    <property type="entry name" value="SNF2_RAD54_helicase_TF"/>
</dbReference>
<dbReference type="GO" id="GO:0006281">
    <property type="term" value="P:DNA repair"/>
    <property type="evidence" value="ECO:0007669"/>
    <property type="project" value="TreeGrafter"/>
</dbReference>
<gene>
    <name evidence="5" type="ORF">CXG81DRAFT_15724</name>
</gene>
<keyword evidence="6" id="KW-1185">Reference proteome</keyword>
<dbReference type="GO" id="GO:0005634">
    <property type="term" value="C:nucleus"/>
    <property type="evidence" value="ECO:0007669"/>
    <property type="project" value="TreeGrafter"/>
</dbReference>
<accession>A0A4P9X1A3</accession>
<dbReference type="Pfam" id="PF00271">
    <property type="entry name" value="Helicase_C"/>
    <property type="match status" value="1"/>
</dbReference>